<feature type="compositionally biased region" description="Low complexity" evidence="6">
    <location>
        <begin position="200"/>
        <end position="209"/>
    </location>
</feature>
<feature type="compositionally biased region" description="Basic residues" evidence="6">
    <location>
        <begin position="355"/>
        <end position="365"/>
    </location>
</feature>
<dbReference type="Proteomes" id="UP000076761">
    <property type="component" value="Unassembled WGS sequence"/>
</dbReference>
<feature type="region of interest" description="Disordered" evidence="6">
    <location>
        <begin position="454"/>
        <end position="488"/>
    </location>
</feature>
<name>A0A165TIP9_9AGAM</name>
<evidence type="ECO:0000256" key="4">
    <source>
        <dbReference type="ARBA" id="ARBA00023043"/>
    </source>
</evidence>
<evidence type="ECO:0000256" key="6">
    <source>
        <dbReference type="SAM" id="MobiDB-lite"/>
    </source>
</evidence>
<evidence type="ECO:0000256" key="1">
    <source>
        <dbReference type="ARBA" id="ARBA00004123"/>
    </source>
</evidence>
<dbReference type="EMBL" id="KV425565">
    <property type="protein sequence ID" value="KZT26725.1"/>
    <property type="molecule type" value="Genomic_DNA"/>
</dbReference>
<feature type="compositionally biased region" description="Basic and acidic residues" evidence="6">
    <location>
        <begin position="302"/>
        <end position="312"/>
    </location>
</feature>
<evidence type="ECO:0000313" key="7">
    <source>
        <dbReference type="EMBL" id="KZT26725.1"/>
    </source>
</evidence>
<proteinExistence type="predicted"/>
<dbReference type="STRING" id="1314782.A0A165TIP9"/>
<comment type="subcellular location">
    <subcellularLocation>
        <location evidence="1">Nucleus</location>
    </subcellularLocation>
</comment>
<dbReference type="AlphaFoldDB" id="A0A165TIP9"/>
<evidence type="ECO:0000256" key="2">
    <source>
        <dbReference type="ARBA" id="ARBA00022553"/>
    </source>
</evidence>
<keyword evidence="2" id="KW-0597">Phosphoprotein</keyword>
<feature type="region of interest" description="Disordered" evidence="6">
    <location>
        <begin position="137"/>
        <end position="439"/>
    </location>
</feature>
<gene>
    <name evidence="7" type="ORF">NEOLEDRAFT_1131729</name>
</gene>
<dbReference type="InParanoid" id="A0A165TIP9"/>
<dbReference type="GO" id="GO:0043124">
    <property type="term" value="P:negative regulation of canonical NF-kappaB signal transduction"/>
    <property type="evidence" value="ECO:0007669"/>
    <property type="project" value="InterPro"/>
</dbReference>
<keyword evidence="3" id="KW-0677">Repeat</keyword>
<keyword evidence="8" id="KW-1185">Reference proteome</keyword>
<feature type="region of interest" description="Disordered" evidence="6">
    <location>
        <begin position="1"/>
        <end position="20"/>
    </location>
</feature>
<feature type="compositionally biased region" description="Polar residues" evidence="6">
    <location>
        <begin position="147"/>
        <end position="158"/>
    </location>
</feature>
<evidence type="ECO:0000256" key="5">
    <source>
        <dbReference type="ARBA" id="ARBA00023242"/>
    </source>
</evidence>
<accession>A0A165TIP9</accession>
<evidence type="ECO:0000313" key="8">
    <source>
        <dbReference type="Proteomes" id="UP000076761"/>
    </source>
</evidence>
<protein>
    <submittedName>
        <fullName evidence="7">Uncharacterized protein</fullName>
    </submittedName>
</protein>
<dbReference type="PANTHER" id="PTHR15263">
    <property type="entry name" value="I-KAPPA-B-LIKE PROTEIN IKBL"/>
    <property type="match status" value="1"/>
</dbReference>
<dbReference type="OrthoDB" id="3265210at2759"/>
<sequence>MSQSSGKSVPGQYDPSQSGRLLRFPGSKLSFASFHPRAASAWRDALPDINKLSLNEELYRPKRVVIETTADGQSSWRFVPRAKCELGVEDEGVWPRIVDLCGDLVEFDQDLWDVYKLDPEYTCIVRPLPALTTITRNKGKSKASENDLASQFSEQLPPNATGAKRRYAVLSPDRQMPPLQTPSSKRPRYIEISDDDSESHSVSSYSDFGSSDEEDEVEDMIVDESSDRSKVNGQTNRARARSRSKLRDELETGRKARRERLASKLRRNGTSWGGFDGASEMVDLTRDGSIPPTSQQSQSHPRKPESVKRKVPTDYASGQGPNGVDTNGAQHDPRSFKRARTLSPTSIKRELAGKKAARKMEKKRKVESSRGMFTASRHSPFATNSVLPDVPEEQRDDDTNQSMEPFTEVEAHAPESQVNDDDEAARQTSIEVSRQKIAALEKDRPLWEQAVRERERKERAENEALEREQQRREEAERTARQRMERERLEQERREALAREAALRHEQEARVRRRRQQWERWSRGPWSSQRALERYRVLAEAFDNTKFSSDGEPLTFDAIPWPVLHSPVSFTVEDIDWSAVEKFFAEVRHHMRMQDYKEFVEKSHRRFHPDRWRGRRLFDAVVRETERGELEVAANTVAQAITPIWRELKGR</sequence>
<evidence type="ECO:0000256" key="3">
    <source>
        <dbReference type="ARBA" id="ARBA00022737"/>
    </source>
</evidence>
<dbReference type="GO" id="GO:0005634">
    <property type="term" value="C:nucleus"/>
    <property type="evidence" value="ECO:0007669"/>
    <property type="project" value="UniProtKB-SubCell"/>
</dbReference>
<feature type="compositionally biased region" description="Basic and acidic residues" evidence="6">
    <location>
        <begin position="245"/>
        <end position="262"/>
    </location>
</feature>
<organism evidence="7 8">
    <name type="scientific">Neolentinus lepideus HHB14362 ss-1</name>
    <dbReference type="NCBI Taxonomy" id="1314782"/>
    <lineage>
        <taxon>Eukaryota</taxon>
        <taxon>Fungi</taxon>
        <taxon>Dikarya</taxon>
        <taxon>Basidiomycota</taxon>
        <taxon>Agaricomycotina</taxon>
        <taxon>Agaricomycetes</taxon>
        <taxon>Gloeophyllales</taxon>
        <taxon>Gloeophyllaceae</taxon>
        <taxon>Neolentinus</taxon>
    </lineage>
</organism>
<keyword evidence="5" id="KW-0539">Nucleus</keyword>
<feature type="compositionally biased region" description="Acidic residues" evidence="6">
    <location>
        <begin position="210"/>
        <end position="224"/>
    </location>
</feature>
<dbReference type="InterPro" id="IPR038753">
    <property type="entry name" value="NFKBIL1"/>
</dbReference>
<reference evidence="7 8" key="1">
    <citation type="journal article" date="2016" name="Mol. Biol. Evol.">
        <title>Comparative Genomics of Early-Diverging Mushroom-Forming Fungi Provides Insights into the Origins of Lignocellulose Decay Capabilities.</title>
        <authorList>
            <person name="Nagy L.G."/>
            <person name="Riley R."/>
            <person name="Tritt A."/>
            <person name="Adam C."/>
            <person name="Daum C."/>
            <person name="Floudas D."/>
            <person name="Sun H."/>
            <person name="Yadav J.S."/>
            <person name="Pangilinan J."/>
            <person name="Larsson K.H."/>
            <person name="Matsuura K."/>
            <person name="Barry K."/>
            <person name="Labutti K."/>
            <person name="Kuo R."/>
            <person name="Ohm R.A."/>
            <person name="Bhattacharya S.S."/>
            <person name="Shirouzu T."/>
            <person name="Yoshinaga Y."/>
            <person name="Martin F.M."/>
            <person name="Grigoriev I.V."/>
            <person name="Hibbett D.S."/>
        </authorList>
    </citation>
    <scope>NUCLEOTIDE SEQUENCE [LARGE SCALE GENOMIC DNA]</scope>
    <source>
        <strain evidence="7 8">HHB14362 ss-1</strain>
    </source>
</reference>
<keyword evidence="4" id="KW-0040">ANK repeat</keyword>
<dbReference type="PANTHER" id="PTHR15263:SF1">
    <property type="entry name" value="NF-KAPPA-B INHIBITOR-LIKE PROTEIN 1"/>
    <property type="match status" value="1"/>
</dbReference>